<evidence type="ECO:0000256" key="1">
    <source>
        <dbReference type="SAM" id="SignalP"/>
    </source>
</evidence>
<name>A0ABS4ENY6_9HYPH</name>
<feature type="chain" id="PRO_5045638721" evidence="1">
    <location>
        <begin position="23"/>
        <end position="456"/>
    </location>
</feature>
<accession>A0ABS4ENY6</accession>
<organism evidence="4 5">
    <name type="scientific">Rhizobium herbae</name>
    <dbReference type="NCBI Taxonomy" id="508661"/>
    <lineage>
        <taxon>Bacteria</taxon>
        <taxon>Pseudomonadati</taxon>
        <taxon>Pseudomonadota</taxon>
        <taxon>Alphaproteobacteria</taxon>
        <taxon>Hyphomicrobiales</taxon>
        <taxon>Rhizobiaceae</taxon>
        <taxon>Rhizobium/Agrobacterium group</taxon>
        <taxon>Rhizobium</taxon>
    </lineage>
</organism>
<feature type="signal peptide" evidence="1">
    <location>
        <begin position="1"/>
        <end position="22"/>
    </location>
</feature>
<protein>
    <submittedName>
        <fullName evidence="4">Secreted repeat protein (TIGR03808 family)</fullName>
    </submittedName>
</protein>
<dbReference type="InterPro" id="IPR012334">
    <property type="entry name" value="Pectin_lyas_fold"/>
</dbReference>
<dbReference type="Pfam" id="PF05048">
    <property type="entry name" value="NosD"/>
    <property type="match status" value="1"/>
</dbReference>
<evidence type="ECO:0000259" key="2">
    <source>
        <dbReference type="Pfam" id="PF05048"/>
    </source>
</evidence>
<feature type="domain" description="Right handed beta helix" evidence="3">
    <location>
        <begin position="140"/>
        <end position="216"/>
    </location>
</feature>
<dbReference type="Gene3D" id="2.160.20.10">
    <property type="entry name" value="Single-stranded right-handed beta-helix, Pectin lyase-like"/>
    <property type="match status" value="1"/>
</dbReference>
<dbReference type="InterPro" id="IPR006626">
    <property type="entry name" value="PbH1"/>
</dbReference>
<keyword evidence="5" id="KW-1185">Reference proteome</keyword>
<dbReference type="PANTHER" id="PTHR36453:SF1">
    <property type="entry name" value="RIGHT HANDED BETA HELIX DOMAIN-CONTAINING PROTEIN"/>
    <property type="match status" value="1"/>
</dbReference>
<dbReference type="NCBIfam" id="TIGR03807">
    <property type="entry name" value="RR_fam_repeat"/>
    <property type="match status" value="1"/>
</dbReference>
<dbReference type="RefSeq" id="WP_209853683.1">
    <property type="nucleotide sequence ID" value="NZ_JAGGJV010000005.1"/>
</dbReference>
<dbReference type="Proteomes" id="UP000823786">
    <property type="component" value="Unassembled WGS sequence"/>
</dbReference>
<gene>
    <name evidence="4" type="ORF">J2Z75_003175</name>
</gene>
<keyword evidence="1" id="KW-0732">Signal</keyword>
<reference evidence="4 5" key="1">
    <citation type="submission" date="2021-03" db="EMBL/GenBank/DDBJ databases">
        <title>Genomic Encyclopedia of Type Strains, Phase IV (KMG-IV): sequencing the most valuable type-strain genomes for metagenomic binning, comparative biology and taxonomic classification.</title>
        <authorList>
            <person name="Goeker M."/>
        </authorList>
    </citation>
    <scope>NUCLEOTIDE SEQUENCE [LARGE SCALE GENOMIC DNA]</scope>
    <source>
        <strain evidence="4 5">DSM 26427</strain>
    </source>
</reference>
<dbReference type="InterPro" id="IPR022388">
    <property type="entry name" value="CHP03808"/>
</dbReference>
<dbReference type="SMART" id="SM00710">
    <property type="entry name" value="PbH1"/>
    <property type="match status" value="9"/>
</dbReference>
<dbReference type="PANTHER" id="PTHR36453">
    <property type="entry name" value="SECRETED PROTEIN-RELATED"/>
    <property type="match status" value="1"/>
</dbReference>
<evidence type="ECO:0000259" key="3">
    <source>
        <dbReference type="Pfam" id="PF13229"/>
    </source>
</evidence>
<dbReference type="NCBIfam" id="TIGR03808">
    <property type="entry name" value="RR_plus_rpt_1"/>
    <property type="match status" value="1"/>
</dbReference>
<dbReference type="SUPFAM" id="SSF51126">
    <property type="entry name" value="Pectin lyase-like"/>
    <property type="match status" value="2"/>
</dbReference>
<dbReference type="InterPro" id="IPR011050">
    <property type="entry name" value="Pectin_lyase_fold/virulence"/>
</dbReference>
<dbReference type="InterPro" id="IPR007742">
    <property type="entry name" value="NosD_dom"/>
</dbReference>
<dbReference type="Pfam" id="PF13229">
    <property type="entry name" value="Beta_helix"/>
    <property type="match status" value="1"/>
</dbReference>
<dbReference type="InterPro" id="IPR039448">
    <property type="entry name" value="Beta_helix"/>
</dbReference>
<sequence length="456" mass="46995">MLNRRLLLSSIASMGFCATAGASVAAQLKPLQNGLRGTIDISGYGVDPGTASDQSDAIDRLFKDAAQKGMPVFLPAGDYLISGITLPDNLWLSGVPGLTRLIHAGGGHFLSGEGLGKVTLSDLVFDGGGMALGSEVEGLVNLRGVADLTIENCTITGSSKHGIHAERCGGRIDGNSISQAAASGIYAVESSRLAITANTVFDCGNGGILVHRWEAAEDGTMVSGNRVFRITAKDGGTGENGNGINIFRAWNVMVTDNHVSDCAFSAIRANSATNVQISSNQCLRSGETAIYSEFGFQGAIASGNLIDGAANGILIVNFDEGGRLATVSDNIVRNLHLDGPYVHDGAGFGFGIAAEADTVISGNVIENAPKWGLMLGWGPYMRNIVATGNLVRGAGGGCAVTVVEGAGTALIANNLFQDVKDGAILGYRWNDKATGDLMKGGSEAFAHLTLSGNRTG</sequence>
<proteinExistence type="predicted"/>
<feature type="domain" description="Periplasmic copper-binding protein NosD beta helix" evidence="2">
    <location>
        <begin position="223"/>
        <end position="433"/>
    </location>
</feature>
<comment type="caution">
    <text evidence="4">The sequence shown here is derived from an EMBL/GenBank/DDBJ whole genome shotgun (WGS) entry which is preliminary data.</text>
</comment>
<dbReference type="EMBL" id="JAGGJV010000005">
    <property type="protein sequence ID" value="MBP1859658.1"/>
    <property type="molecule type" value="Genomic_DNA"/>
</dbReference>
<evidence type="ECO:0000313" key="5">
    <source>
        <dbReference type="Proteomes" id="UP000823786"/>
    </source>
</evidence>
<dbReference type="InterPro" id="IPR022444">
    <property type="entry name" value="Cofactor-bd_rpt"/>
</dbReference>
<evidence type="ECO:0000313" key="4">
    <source>
        <dbReference type="EMBL" id="MBP1859658.1"/>
    </source>
</evidence>